<evidence type="ECO:0000313" key="2">
    <source>
        <dbReference type="Proteomes" id="UP000792220"/>
    </source>
</evidence>
<gene>
    <name evidence="1" type="ORF">CHBEV_190</name>
</gene>
<name>A0A916KPM4_CBEPV</name>
<organismHost>
    <name type="scientific">Choristoneura fumiferana</name>
    <name type="common">Spruce budworm moth</name>
    <name type="synonym">Archips fumiferana</name>
    <dbReference type="NCBI Taxonomy" id="7141"/>
</organismHost>
<sequence length="288" mass="33100">MEGDKISVKNVFENIVELFNKIEKKIDCKTCNPDQKCIHCIVCGDENCDEHTIQNNVKLNKAKLNNDYCIFGISVPFQDYKTVPSKINGTITITPTIITDKNKSYATDATICLKLTNQYNLSEIISCIKNKLSISKFTNGKNFDDFDKIFTNISKLDDRSLCYDIVNNDIKIYLKKCNYSAINFICNNIKCSIKINTIIDKYKTMDEDLKSFLKCFKVTGLVLPSKVSFRLFDRELRTKITWGVKLFAEFNDINKDNIDDEQSNYEDTISPSKCIEKLLETVKNLPQN</sequence>
<dbReference type="GeneID" id="15613180"/>
<evidence type="ECO:0000313" key="1">
    <source>
        <dbReference type="EMBL" id="CCU55758.1"/>
    </source>
</evidence>
<reference evidence="1" key="1">
    <citation type="journal article" date="2013" name="J. Virol.">
        <title>New Insights into the Evolution of Entomopoxvirinae from the Complete Genome Sequences of Four Entomopoxviruses Infecting Adoxophyes honmai, Choristoneura biennis, Choristoneura rosaceana, and Mythimna separata.</title>
        <authorList>
            <person name="Theze J."/>
            <person name="Takatsuka J."/>
            <person name="Li Z."/>
            <person name="Gallais J."/>
            <person name="Doucet D."/>
            <person name="Arif B."/>
            <person name="Nakai M."/>
            <person name="Herniou E.A."/>
        </authorList>
    </citation>
    <scope>NUCLEOTIDE SEQUENCE</scope>
</reference>
<dbReference type="RefSeq" id="YP_008004260.1">
    <property type="nucleotide sequence ID" value="NC_021248.1"/>
</dbReference>
<proteinExistence type="predicted"/>
<protein>
    <submittedName>
        <fullName evidence="1">Uncharacterized protein</fullName>
    </submittedName>
</protein>
<dbReference type="KEGG" id="vg:15613180"/>
<dbReference type="EMBL" id="HF679132">
    <property type="protein sequence ID" value="CCU55758.1"/>
    <property type="molecule type" value="Genomic_DNA"/>
</dbReference>
<dbReference type="Proteomes" id="UP000792220">
    <property type="component" value="Genome"/>
</dbReference>
<keyword evidence="2" id="KW-1185">Reference proteome</keyword>
<accession>A0A916KPM4</accession>
<organism evidence="1 2">
    <name type="scientific">Choristoneura biennis entomopoxvirus</name>
    <name type="common">CbEPV</name>
    <dbReference type="NCBI Taxonomy" id="10288"/>
    <lineage>
        <taxon>Viruses</taxon>
        <taxon>Varidnaviria</taxon>
        <taxon>Bamfordvirae</taxon>
        <taxon>Nucleocytoviricota</taxon>
        <taxon>Pokkesviricetes</taxon>
        <taxon>Chitovirales</taxon>
        <taxon>Poxviridae</taxon>
        <taxon>Entomopoxvirinae</taxon>
        <taxon>Betaentomopoxvirus</taxon>
        <taxon>Betaentomopoxvirus cbiennis</taxon>
    </lineage>
</organism>
<dbReference type="OrthoDB" id="22309at10239"/>